<dbReference type="CDD" id="cd11296">
    <property type="entry name" value="O-FucT_like"/>
    <property type="match status" value="1"/>
</dbReference>
<protein>
    <recommendedName>
        <fullName evidence="8">GDP-fucose protein O-fucosyltransferase 2</fullName>
    </recommendedName>
</protein>
<name>A0A9P3UPV1_LYOSH</name>
<keyword evidence="10" id="KW-1185">Reference proteome</keyword>
<dbReference type="InterPro" id="IPR045130">
    <property type="entry name" value="OFUT2-like"/>
</dbReference>
<sequence length="360" mass="40347">MPKPVSGRGFNNVLQENLVLSYLALKLDRAFVFEDYVWSHSPLPWTIHDFALRPSRMPMNAFISGPSAGGPMSAPRAVSAEFWHSVCPRSKTKVISSADQPDNVEGVVLLDWWIARLESLADMCIEIDSEKKTIFDFMLFGDTRVLSLWPGLSKSPIYADFEWSSLVQSAVNANLPVIHPAAVKAGAPHSTLPGLVAVHLRRGDFKGHCKYLIRWNAQYMGFNRFPEMLDKFDTSRDRPAELLRQYYMQHCMPEVDQIVERLRTVRMANPGLNRVYALTNGKASWISELKSALSNDGWVDVKSSLDLRLDCAQRHVSMAVDMAIAEKAEVFVGNGFSSLTSNVLTLRLAKGSRMSANRLL</sequence>
<evidence type="ECO:0000313" key="9">
    <source>
        <dbReference type="EMBL" id="GLB39445.1"/>
    </source>
</evidence>
<dbReference type="InterPro" id="IPR019378">
    <property type="entry name" value="GDP-Fuc_O-FucTrfase"/>
</dbReference>
<dbReference type="EMBL" id="BRPK01000006">
    <property type="protein sequence ID" value="GLB39445.1"/>
    <property type="molecule type" value="Genomic_DNA"/>
</dbReference>
<evidence type="ECO:0000256" key="3">
    <source>
        <dbReference type="ARBA" id="ARBA00022679"/>
    </source>
</evidence>
<dbReference type="GO" id="GO:0006004">
    <property type="term" value="P:fucose metabolic process"/>
    <property type="evidence" value="ECO:0007669"/>
    <property type="project" value="UniProtKB-KW"/>
</dbReference>
<keyword evidence="3" id="KW-0808">Transferase</keyword>
<evidence type="ECO:0000256" key="8">
    <source>
        <dbReference type="ARBA" id="ARBA00026232"/>
    </source>
</evidence>
<dbReference type="PANTHER" id="PTHR13398">
    <property type="entry name" value="GDP-FUCOSE PROTEIN O-FUCOSYLTRANSFERASE 2"/>
    <property type="match status" value="1"/>
</dbReference>
<dbReference type="GO" id="GO:0046922">
    <property type="term" value="F:peptide-O-fucosyltransferase activity"/>
    <property type="evidence" value="ECO:0007669"/>
    <property type="project" value="InterPro"/>
</dbReference>
<dbReference type="Proteomes" id="UP001063166">
    <property type="component" value="Unassembled WGS sequence"/>
</dbReference>
<dbReference type="PANTHER" id="PTHR13398:SF0">
    <property type="entry name" value="GDP-FUCOSE PROTEIN O-FUCOSYLTRANSFERASE 2"/>
    <property type="match status" value="1"/>
</dbReference>
<evidence type="ECO:0000256" key="1">
    <source>
        <dbReference type="ARBA" id="ARBA00004240"/>
    </source>
</evidence>
<dbReference type="Gene3D" id="3.40.50.11350">
    <property type="match status" value="1"/>
</dbReference>
<evidence type="ECO:0000256" key="4">
    <source>
        <dbReference type="ARBA" id="ARBA00022824"/>
    </source>
</evidence>
<keyword evidence="6" id="KW-0119">Carbohydrate metabolism</keyword>
<proteinExistence type="inferred from homology"/>
<accession>A0A9P3UPV1</accession>
<comment type="similarity">
    <text evidence="7">Belongs to the glycosyltransferase 68 family.</text>
</comment>
<reference evidence="9" key="1">
    <citation type="submission" date="2022-07" db="EMBL/GenBank/DDBJ databases">
        <title>The genome of Lyophyllum shimeji provides insight into the initial evolution of ectomycorrhizal fungal genome.</title>
        <authorList>
            <person name="Kobayashi Y."/>
            <person name="Shibata T."/>
            <person name="Hirakawa H."/>
            <person name="Shigenobu S."/>
            <person name="Nishiyama T."/>
            <person name="Yamada A."/>
            <person name="Hasebe M."/>
            <person name="Kawaguchi M."/>
        </authorList>
    </citation>
    <scope>NUCLEOTIDE SEQUENCE</scope>
    <source>
        <strain evidence="9">AT787</strain>
    </source>
</reference>
<evidence type="ECO:0000256" key="6">
    <source>
        <dbReference type="ARBA" id="ARBA00023277"/>
    </source>
</evidence>
<dbReference type="AlphaFoldDB" id="A0A9P3UPV1"/>
<dbReference type="GO" id="GO:0005783">
    <property type="term" value="C:endoplasmic reticulum"/>
    <property type="evidence" value="ECO:0007669"/>
    <property type="project" value="UniProtKB-SubCell"/>
</dbReference>
<dbReference type="Pfam" id="PF10250">
    <property type="entry name" value="O-FucT"/>
    <property type="match status" value="1"/>
</dbReference>
<keyword evidence="5" id="KW-0294">Fucose metabolism</keyword>
<evidence type="ECO:0000256" key="2">
    <source>
        <dbReference type="ARBA" id="ARBA00004922"/>
    </source>
</evidence>
<comment type="caution">
    <text evidence="9">The sequence shown here is derived from an EMBL/GenBank/DDBJ whole genome shotgun (WGS) entry which is preliminary data.</text>
</comment>
<comment type="subcellular location">
    <subcellularLocation>
        <location evidence="1">Endoplasmic reticulum</location>
    </subcellularLocation>
</comment>
<evidence type="ECO:0000256" key="7">
    <source>
        <dbReference type="ARBA" id="ARBA00025803"/>
    </source>
</evidence>
<evidence type="ECO:0000256" key="5">
    <source>
        <dbReference type="ARBA" id="ARBA00023253"/>
    </source>
</evidence>
<keyword evidence="4" id="KW-0256">Endoplasmic reticulum</keyword>
<organism evidence="9 10">
    <name type="scientific">Lyophyllum shimeji</name>
    <name type="common">Hon-shimeji</name>
    <name type="synonym">Tricholoma shimeji</name>
    <dbReference type="NCBI Taxonomy" id="47721"/>
    <lineage>
        <taxon>Eukaryota</taxon>
        <taxon>Fungi</taxon>
        <taxon>Dikarya</taxon>
        <taxon>Basidiomycota</taxon>
        <taxon>Agaricomycotina</taxon>
        <taxon>Agaricomycetes</taxon>
        <taxon>Agaricomycetidae</taxon>
        <taxon>Agaricales</taxon>
        <taxon>Tricholomatineae</taxon>
        <taxon>Lyophyllaceae</taxon>
        <taxon>Lyophyllum</taxon>
    </lineage>
</organism>
<evidence type="ECO:0000313" key="10">
    <source>
        <dbReference type="Proteomes" id="UP001063166"/>
    </source>
</evidence>
<gene>
    <name evidence="9" type="ORF">LshimejAT787_0606070</name>
</gene>
<dbReference type="OrthoDB" id="2559662at2759"/>
<comment type="pathway">
    <text evidence="2">Protein modification; protein glycosylation.</text>
</comment>